<evidence type="ECO:0000313" key="11">
    <source>
        <dbReference type="Proteomes" id="UP000294887"/>
    </source>
</evidence>
<dbReference type="CDD" id="cd04301">
    <property type="entry name" value="NAT_SF"/>
    <property type="match status" value="1"/>
</dbReference>
<keyword evidence="3 8" id="KW-0055">Arginine biosynthesis</keyword>
<dbReference type="EC" id="2.3.1.1" evidence="8"/>
<reference evidence="10 11" key="1">
    <citation type="submission" date="2019-03" db="EMBL/GenBank/DDBJ databases">
        <title>Genomic Encyclopedia of Type Strains, Phase IV (KMG-IV): sequencing the most valuable type-strain genomes for metagenomic binning, comparative biology and taxonomic classification.</title>
        <authorList>
            <person name="Goeker M."/>
        </authorList>
    </citation>
    <scope>NUCLEOTIDE SEQUENCE [LARGE SCALE GENOMIC DNA]</scope>
    <source>
        <strain evidence="10 11">DSM 24830</strain>
    </source>
</reference>
<evidence type="ECO:0000313" key="10">
    <source>
        <dbReference type="EMBL" id="TCJ88330.1"/>
    </source>
</evidence>
<dbReference type="GO" id="GO:0005737">
    <property type="term" value="C:cytoplasm"/>
    <property type="evidence" value="ECO:0007669"/>
    <property type="project" value="UniProtKB-SubCell"/>
</dbReference>
<comment type="subcellular location">
    <subcellularLocation>
        <location evidence="8">Cytoplasm</location>
    </subcellularLocation>
</comment>
<comment type="miscellaneous">
    <text evidence="8">In bacteria which possess the bifunctional enzyme ornithine acetyltransferase/N-acetylglutamate synthase (ArgJ), ArgA fulfills an anaplerotic role.</text>
</comment>
<dbReference type="PANTHER" id="PTHR30602:SF12">
    <property type="entry name" value="AMINO-ACID ACETYLTRANSFERASE NAGS1, CHLOROPLASTIC-RELATED"/>
    <property type="match status" value="1"/>
</dbReference>
<dbReference type="InterPro" id="IPR010167">
    <property type="entry name" value="NH2A_AcTrfase"/>
</dbReference>
<evidence type="ECO:0000256" key="4">
    <source>
        <dbReference type="ARBA" id="ARBA00022605"/>
    </source>
</evidence>
<gene>
    <name evidence="8" type="primary">argA</name>
    <name evidence="10" type="ORF">EV695_0173</name>
</gene>
<dbReference type="InterPro" id="IPR001048">
    <property type="entry name" value="Asp/Glu/Uridylate_kinase"/>
</dbReference>
<comment type="similarity">
    <text evidence="2 8">Belongs to the acetyltransferase family. ArgA subfamily.</text>
</comment>
<comment type="catalytic activity">
    <reaction evidence="7 8">
        <text>L-glutamate + acetyl-CoA = N-acetyl-L-glutamate + CoA + H(+)</text>
        <dbReference type="Rhea" id="RHEA:24292"/>
        <dbReference type="ChEBI" id="CHEBI:15378"/>
        <dbReference type="ChEBI" id="CHEBI:29985"/>
        <dbReference type="ChEBI" id="CHEBI:44337"/>
        <dbReference type="ChEBI" id="CHEBI:57287"/>
        <dbReference type="ChEBI" id="CHEBI:57288"/>
        <dbReference type="EC" id="2.3.1.1"/>
    </reaction>
</comment>
<accession>A0A4R1F4P1</accession>
<dbReference type="GO" id="GO:0006526">
    <property type="term" value="P:L-arginine biosynthetic process"/>
    <property type="evidence" value="ECO:0007669"/>
    <property type="project" value="UniProtKB-UniRule"/>
</dbReference>
<organism evidence="10 11">
    <name type="scientific">Cocleimonas flava</name>
    <dbReference type="NCBI Taxonomy" id="634765"/>
    <lineage>
        <taxon>Bacteria</taxon>
        <taxon>Pseudomonadati</taxon>
        <taxon>Pseudomonadota</taxon>
        <taxon>Gammaproteobacteria</taxon>
        <taxon>Thiotrichales</taxon>
        <taxon>Thiotrichaceae</taxon>
        <taxon>Cocleimonas</taxon>
    </lineage>
</organism>
<dbReference type="Gene3D" id="3.40.630.30">
    <property type="match status" value="1"/>
</dbReference>
<evidence type="ECO:0000256" key="2">
    <source>
        <dbReference type="ARBA" id="ARBA00009145"/>
    </source>
</evidence>
<dbReference type="EMBL" id="SMFQ01000002">
    <property type="protein sequence ID" value="TCJ88330.1"/>
    <property type="molecule type" value="Genomic_DNA"/>
</dbReference>
<evidence type="ECO:0000256" key="1">
    <source>
        <dbReference type="ARBA" id="ARBA00004925"/>
    </source>
</evidence>
<keyword evidence="4 8" id="KW-0028">Amino-acid biosynthesis</keyword>
<dbReference type="InterPro" id="IPR000182">
    <property type="entry name" value="GNAT_dom"/>
</dbReference>
<dbReference type="Proteomes" id="UP000294887">
    <property type="component" value="Unassembled WGS sequence"/>
</dbReference>
<protein>
    <recommendedName>
        <fullName evidence="8">Amino-acid acetyltransferase</fullName>
        <ecNumber evidence="8">2.3.1.1</ecNumber>
    </recommendedName>
    <alternativeName>
        <fullName evidence="8">N-acetylglutamate synthase</fullName>
        <shortName evidence="8">AGS</shortName>
        <shortName evidence="8">NAGS</shortName>
    </alternativeName>
</protein>
<dbReference type="SUPFAM" id="SSF55729">
    <property type="entry name" value="Acyl-CoA N-acyltransferases (Nat)"/>
    <property type="match status" value="1"/>
</dbReference>
<evidence type="ECO:0000259" key="9">
    <source>
        <dbReference type="PROSITE" id="PS51186"/>
    </source>
</evidence>
<name>A0A4R1F4P1_9GAMM</name>
<dbReference type="HAMAP" id="MF_01105">
    <property type="entry name" value="N_acetyl_glu_synth"/>
    <property type="match status" value="1"/>
</dbReference>
<dbReference type="PIRSF" id="PIRSF000423">
    <property type="entry name" value="ArgA"/>
    <property type="match status" value="1"/>
</dbReference>
<evidence type="ECO:0000256" key="6">
    <source>
        <dbReference type="ARBA" id="ARBA00023315"/>
    </source>
</evidence>
<keyword evidence="5 8" id="KW-0808">Transferase</keyword>
<keyword evidence="11" id="KW-1185">Reference proteome</keyword>
<evidence type="ECO:0000256" key="7">
    <source>
        <dbReference type="ARBA" id="ARBA00048372"/>
    </source>
</evidence>
<keyword evidence="6 8" id="KW-0012">Acyltransferase</keyword>
<dbReference type="RefSeq" id="WP_131904032.1">
    <property type="nucleotide sequence ID" value="NZ_BAAAFU010000008.1"/>
</dbReference>
<dbReference type="CDD" id="cd04237">
    <property type="entry name" value="AAK_NAGS-ABP"/>
    <property type="match status" value="1"/>
</dbReference>
<dbReference type="InterPro" id="IPR016181">
    <property type="entry name" value="Acyl_CoA_acyltransferase"/>
</dbReference>
<dbReference type="Gene3D" id="3.40.1160.10">
    <property type="entry name" value="Acetylglutamate kinase-like"/>
    <property type="match status" value="1"/>
</dbReference>
<dbReference type="InterPro" id="IPR036393">
    <property type="entry name" value="AceGlu_kinase-like_sf"/>
</dbReference>
<proteinExistence type="inferred from homology"/>
<comment type="pathway">
    <text evidence="1 8">Amino-acid biosynthesis; L-arginine biosynthesis; N(2)-acetyl-L-ornithine from L-glutamate: step 1/4.</text>
</comment>
<dbReference type="SUPFAM" id="SSF53633">
    <property type="entry name" value="Carbamate kinase-like"/>
    <property type="match status" value="1"/>
</dbReference>
<evidence type="ECO:0000256" key="5">
    <source>
        <dbReference type="ARBA" id="ARBA00022679"/>
    </source>
</evidence>
<dbReference type="PROSITE" id="PS51186">
    <property type="entry name" value="GNAT"/>
    <property type="match status" value="1"/>
</dbReference>
<dbReference type="InterPro" id="IPR033719">
    <property type="entry name" value="NAGS_kin"/>
</dbReference>
<feature type="domain" description="N-acetyltransferase" evidence="9">
    <location>
        <begin position="279"/>
        <end position="418"/>
    </location>
</feature>
<dbReference type="PANTHER" id="PTHR30602">
    <property type="entry name" value="AMINO-ACID ACETYLTRANSFERASE"/>
    <property type="match status" value="1"/>
</dbReference>
<keyword evidence="8" id="KW-0963">Cytoplasm</keyword>
<evidence type="ECO:0000256" key="8">
    <source>
        <dbReference type="HAMAP-Rule" id="MF_01105"/>
    </source>
</evidence>
<sequence length="429" mass="47662">MNNSRIDFLREAAPYIHKHRGKIFVIAFAGEVIENEKFSQLIKDIAILSALGTQIVLVHGARPQVDRHLQALDHDIQVVDDMRVTDSVTLQTAKEAIGALRVEIENQLSHALSMPPVVNESLGVLSGNFITAQPLGIHNGTDFQHTGTVRKINAKLIKQLTAAGSIVLLSSLGFSPSGEAFNLRYEDVASFAAKSLQADKLIFIHADAATPTLDIDLQQLDSFIEANPEQSRLLNHIKAAMNDGVERVHLVSTETKDGLLLEIYTRDGIGTMFNASQYENIRQAKIEDVSGIIDVIEPLELKGALIKRSREQLELEIDKFSVIERDGKIIACAALYLIANTNMGELACLAVHPDYKGGERGDRLLKRISQEAMNRKLSQLLVLTTQSIDWFKERGFEPGEVEDLPDQKKALYNFQRKSKILLKELLIKT</sequence>
<dbReference type="Pfam" id="PF00583">
    <property type="entry name" value="Acetyltransf_1"/>
    <property type="match status" value="1"/>
</dbReference>
<dbReference type="AlphaFoldDB" id="A0A4R1F4P1"/>
<evidence type="ECO:0000256" key="3">
    <source>
        <dbReference type="ARBA" id="ARBA00022571"/>
    </source>
</evidence>
<dbReference type="NCBIfam" id="NF003641">
    <property type="entry name" value="PRK05279.1"/>
    <property type="match status" value="1"/>
</dbReference>
<dbReference type="OrthoDB" id="9802238at2"/>
<dbReference type="Pfam" id="PF00696">
    <property type="entry name" value="AA_kinase"/>
    <property type="match status" value="1"/>
</dbReference>
<dbReference type="GO" id="GO:0004042">
    <property type="term" value="F:L-glutamate N-acetyltransferase activity"/>
    <property type="evidence" value="ECO:0007669"/>
    <property type="project" value="UniProtKB-UniRule"/>
</dbReference>
<comment type="caution">
    <text evidence="10">The sequence shown here is derived from an EMBL/GenBank/DDBJ whole genome shotgun (WGS) entry which is preliminary data.</text>
</comment>
<dbReference type="NCBIfam" id="TIGR01890">
    <property type="entry name" value="N-Ac-Glu-synth"/>
    <property type="match status" value="1"/>
</dbReference>
<dbReference type="UniPathway" id="UPA00068">
    <property type="reaction ID" value="UER00106"/>
</dbReference>